<accession>A0A7G6YB24</accession>
<proteinExistence type="predicted"/>
<keyword evidence="1" id="KW-0472">Membrane</keyword>
<feature type="transmembrane region" description="Helical" evidence="1">
    <location>
        <begin position="55"/>
        <end position="77"/>
    </location>
</feature>
<reference evidence="3" key="1">
    <citation type="submission" date="2019-09" db="EMBL/GenBank/DDBJ databases">
        <title>Antimicrobial potential of Antarctic Bacteria.</title>
        <authorList>
            <person name="Benaud N."/>
            <person name="Edwards R.J."/>
            <person name="Ferrari B.C."/>
        </authorList>
    </citation>
    <scope>NUCLEOTIDE SEQUENCE [LARGE SCALE GENOMIC DNA]</scope>
    <source>
        <strain evidence="3">INR9</strain>
    </source>
</reference>
<name>A0A7G6YB24_9MICO</name>
<protein>
    <submittedName>
        <fullName evidence="2">Uncharacterized protein</fullName>
    </submittedName>
</protein>
<dbReference type="EMBL" id="CP043641">
    <property type="protein sequence ID" value="QNE35689.1"/>
    <property type="molecule type" value="Genomic_DNA"/>
</dbReference>
<feature type="transmembrane region" description="Helical" evidence="1">
    <location>
        <begin position="114"/>
        <end position="132"/>
    </location>
</feature>
<feature type="transmembrane region" description="Helical" evidence="1">
    <location>
        <begin position="23"/>
        <end position="49"/>
    </location>
</feature>
<keyword evidence="1" id="KW-1133">Transmembrane helix</keyword>
<gene>
    <name evidence="2" type="ORF">F1C12_11500</name>
</gene>
<evidence type="ECO:0000256" key="1">
    <source>
        <dbReference type="SAM" id="Phobius"/>
    </source>
</evidence>
<sequence length="146" mass="15150">MTETTTFTAAVLDTARRAALRPVLILLGCFLALSAALLGFLAVLAAAGIGADIAIWIRGSFVLASAVLLLVFGVSASRGSRNALLRVRIIAPIVLVAIVVIVSIPGFLPDWVRLEQAVCGALVLPVAIIVNLPRTRALFPAKAANA</sequence>
<dbReference type="RefSeq" id="WP_185275154.1">
    <property type="nucleotide sequence ID" value="NZ_CP043641.1"/>
</dbReference>
<organism evidence="2 3">
    <name type="scientific">Leifsonia shinshuensis</name>
    <dbReference type="NCBI Taxonomy" id="150026"/>
    <lineage>
        <taxon>Bacteria</taxon>
        <taxon>Bacillati</taxon>
        <taxon>Actinomycetota</taxon>
        <taxon>Actinomycetes</taxon>
        <taxon>Micrococcales</taxon>
        <taxon>Microbacteriaceae</taxon>
        <taxon>Leifsonia</taxon>
    </lineage>
</organism>
<keyword evidence="1" id="KW-0812">Transmembrane</keyword>
<dbReference type="KEGG" id="lse:F1C12_11500"/>
<dbReference type="Proteomes" id="UP000515511">
    <property type="component" value="Chromosome"/>
</dbReference>
<evidence type="ECO:0000313" key="2">
    <source>
        <dbReference type="EMBL" id="QNE35689.1"/>
    </source>
</evidence>
<dbReference type="AlphaFoldDB" id="A0A7G6YB24"/>
<feature type="transmembrane region" description="Helical" evidence="1">
    <location>
        <begin position="89"/>
        <end position="108"/>
    </location>
</feature>
<evidence type="ECO:0000313" key="3">
    <source>
        <dbReference type="Proteomes" id="UP000515511"/>
    </source>
</evidence>